<dbReference type="Pfam" id="PF00593">
    <property type="entry name" value="TonB_dep_Rec_b-barrel"/>
    <property type="match status" value="2"/>
</dbReference>
<evidence type="ECO:0000313" key="10">
    <source>
        <dbReference type="EMBL" id="NYD89154.1"/>
    </source>
</evidence>
<keyword evidence="10" id="KW-0675">Receptor</keyword>
<sequence length="1126" mass="120450">MMKRTLFAALSSSVCIVAMATPAHAQAQLQRFEVPAGSLKSAIDAYSKVTARQVIYRADQIEGARSPGVIGQMSADAALARILEGSGFGYRAESTGAIALVAQEVGAGGAVAGEATAQADAGGSDPSDDIVVTGVRASLERSISIKRNSFGVVDAISAEDIGKFPDTNLAESLQRITGVSIDRTNGEGSLVTVRGFGPAYNLVTLNGRTLATSLVQVVGSDGLGDDAVGTSRSFDFSNLASEGVRTLEVYKTGRGAVPSGGIGATINVVTRHPLDNKTGGVTGSIGVKGVYDTSVDGCLDCGAKVTPEFSGVLSWKDPSDRFGVSLFGSYQKRNFTSVAAQSNNWNIIPYSDFAVPGNYVRAGGICPAGTTTLQPNCTILQNAPTDGSQLVAIPDDSSYQYAEGSRTRMNGQAVVQFRPTEALTLTADALYAENKQQEVRSGQQIWFARPFDEVRFVPNGPVRTARYLHETTPNLKDVGFEEQNRAQKSRLTDFGLNAKWDLAENFSVSVDGHVSNSASRPNNPNGYSSTRVGVGAIVVAEHSVDYSGPIPVTQFSLGNRPLDLTTVGSTIARLSASTQTQKVKELRADFGWDLGEGSRFDFGANYRTSDTRQLLRGQNQTLGDWGLSNPGDIERVVPGALQAFCLVCKFDHYDPGRDPETLVAYRGDAAKVFAGLSPYYAGLGKNLSDTARVNNAVREDIWAGYGQLTWKGEIAGRTASLVTGVRFERTTTKSTSVQAIPSAVLWRGGDFNITIGDESSALVDRGHYTSLLPSMDFQVELARNLIGRFSASRTIARPNYGSLFSATQIVSPAVTALGQIPTASTGNAGLKPLTSDNVDLSLEYYYKSDSYVSIGFFDKRVRNFIGNGQYNAPLFGLRNATSGNAGTTSGAAVAALRAQGYDLNETNLFTMSALIQQRGSVAAATAEFASNYNLAARALNSDYANAISSLYDVPAGAGDPLYQFQITRPINNRDAELYGLEVAAQHFFGRTGFGVSASYTLVRGDVGYDNGADPTADQFALLGLSDTANATLIYDKYGVSARLAYNWRGTFLSDTNRVPYHSPVYNKPFGQLDINVSYDVTPDIAVSLEGINLTRESVRTYGRDTNELWYAQELNRRFMVGARYKF</sequence>
<dbReference type="NCBIfam" id="TIGR01782">
    <property type="entry name" value="TonB-Xanth-Caul"/>
    <property type="match status" value="1"/>
</dbReference>
<name>A0A7Y9FKU8_9SPHN</name>
<keyword evidence="5 7" id="KW-0472">Membrane</keyword>
<dbReference type="Gene3D" id="2.40.170.20">
    <property type="entry name" value="TonB-dependent receptor, beta-barrel domain"/>
    <property type="match status" value="2"/>
</dbReference>
<keyword evidence="3" id="KW-0406">Ion transport</keyword>
<feature type="signal peptide" evidence="8">
    <location>
        <begin position="1"/>
        <end position="25"/>
    </location>
</feature>
<dbReference type="InterPro" id="IPR037066">
    <property type="entry name" value="Plug_dom_sf"/>
</dbReference>
<evidence type="ECO:0000256" key="3">
    <source>
        <dbReference type="ARBA" id="ARBA00022496"/>
    </source>
</evidence>
<gene>
    <name evidence="10" type="ORF">HD841_000923</name>
</gene>
<dbReference type="InterPro" id="IPR010104">
    <property type="entry name" value="TonB_rcpt_bac"/>
</dbReference>
<evidence type="ECO:0000256" key="7">
    <source>
        <dbReference type="RuleBase" id="RU003357"/>
    </source>
</evidence>
<dbReference type="InterPro" id="IPR012910">
    <property type="entry name" value="Plug_dom"/>
</dbReference>
<evidence type="ECO:0000256" key="6">
    <source>
        <dbReference type="ARBA" id="ARBA00023237"/>
    </source>
</evidence>
<comment type="subcellular location">
    <subcellularLocation>
        <location evidence="1 7">Cell outer membrane</location>
    </subcellularLocation>
</comment>
<evidence type="ECO:0000256" key="2">
    <source>
        <dbReference type="ARBA" id="ARBA00022448"/>
    </source>
</evidence>
<evidence type="ECO:0000256" key="4">
    <source>
        <dbReference type="ARBA" id="ARBA00023004"/>
    </source>
</evidence>
<reference evidence="10 11" key="2">
    <citation type="submission" date="2020-08" db="EMBL/GenBank/DDBJ databases">
        <title>The Agave Microbiome: Exploring the role of microbial communities in plant adaptations to desert environments.</title>
        <authorList>
            <person name="Partida-Martinez L.P."/>
        </authorList>
    </citation>
    <scope>NUCLEOTIDE SEQUENCE [LARGE SCALE GENOMIC DNA]</scope>
    <source>
        <strain evidence="10 11">AS2.3</strain>
    </source>
</reference>
<dbReference type="RefSeq" id="WP_257015220.1">
    <property type="nucleotide sequence ID" value="NZ_JACCBY010000001.1"/>
</dbReference>
<dbReference type="InterPro" id="IPR036942">
    <property type="entry name" value="Beta-barrel_TonB_sf"/>
</dbReference>
<dbReference type="Pfam" id="PF07660">
    <property type="entry name" value="STN"/>
    <property type="match status" value="1"/>
</dbReference>
<dbReference type="Gene3D" id="3.55.50.30">
    <property type="match status" value="1"/>
</dbReference>
<keyword evidence="11" id="KW-1185">Reference proteome</keyword>
<dbReference type="InterPro" id="IPR011662">
    <property type="entry name" value="Secretin/TonB_short_N"/>
</dbReference>
<dbReference type="SMART" id="SM00965">
    <property type="entry name" value="STN"/>
    <property type="match status" value="1"/>
</dbReference>
<evidence type="ECO:0000256" key="5">
    <source>
        <dbReference type="ARBA" id="ARBA00023136"/>
    </source>
</evidence>
<evidence type="ECO:0000259" key="9">
    <source>
        <dbReference type="SMART" id="SM00965"/>
    </source>
</evidence>
<dbReference type="PANTHER" id="PTHR40980">
    <property type="entry name" value="PLUG DOMAIN-CONTAINING PROTEIN"/>
    <property type="match status" value="1"/>
</dbReference>
<evidence type="ECO:0000313" key="11">
    <source>
        <dbReference type="Proteomes" id="UP000517753"/>
    </source>
</evidence>
<dbReference type="Gene3D" id="2.170.130.10">
    <property type="entry name" value="TonB-dependent receptor, plug domain"/>
    <property type="match status" value="1"/>
</dbReference>
<feature type="domain" description="Secretin/TonB short N-terminal" evidence="9">
    <location>
        <begin position="52"/>
        <end position="103"/>
    </location>
</feature>
<keyword evidence="4" id="KW-0408">Iron</keyword>
<dbReference type="EMBL" id="JACCBY010000001">
    <property type="protein sequence ID" value="NYD89154.1"/>
    <property type="molecule type" value="Genomic_DNA"/>
</dbReference>
<keyword evidence="3" id="KW-0410">Iron transport</keyword>
<dbReference type="PANTHER" id="PTHR40980:SF3">
    <property type="entry name" value="TONB-DEPENDENT RECEPTOR-LIKE BETA-BARREL DOMAIN-CONTAINING PROTEIN"/>
    <property type="match status" value="1"/>
</dbReference>
<comment type="caution">
    <text evidence="10">The sequence shown here is derived from an EMBL/GenBank/DDBJ whole genome shotgun (WGS) entry which is preliminary data.</text>
</comment>
<keyword evidence="7" id="KW-0798">TonB box</keyword>
<dbReference type="AlphaFoldDB" id="A0A7Y9FKU8"/>
<evidence type="ECO:0000256" key="8">
    <source>
        <dbReference type="SAM" id="SignalP"/>
    </source>
</evidence>
<reference evidence="10 11" key="1">
    <citation type="submission" date="2020-07" db="EMBL/GenBank/DDBJ databases">
        <authorList>
            <person name="Partida-Martinez L."/>
            <person name="Huntemann M."/>
            <person name="Clum A."/>
            <person name="Wang J."/>
            <person name="Palaniappan K."/>
            <person name="Ritter S."/>
            <person name="Chen I.-M."/>
            <person name="Stamatis D."/>
            <person name="Reddy T."/>
            <person name="O'Malley R."/>
            <person name="Daum C."/>
            <person name="Shapiro N."/>
            <person name="Ivanova N."/>
            <person name="Kyrpides N."/>
            <person name="Woyke T."/>
        </authorList>
    </citation>
    <scope>NUCLEOTIDE SEQUENCE [LARGE SCALE GENOMIC DNA]</scope>
    <source>
        <strain evidence="10 11">AS2.3</strain>
    </source>
</reference>
<dbReference type="Proteomes" id="UP000517753">
    <property type="component" value="Unassembled WGS sequence"/>
</dbReference>
<proteinExistence type="inferred from homology"/>
<organism evidence="10 11">
    <name type="scientific">Sphingomonas melonis</name>
    <dbReference type="NCBI Taxonomy" id="152682"/>
    <lineage>
        <taxon>Bacteria</taxon>
        <taxon>Pseudomonadati</taxon>
        <taxon>Pseudomonadota</taxon>
        <taxon>Alphaproteobacteria</taxon>
        <taxon>Sphingomonadales</taxon>
        <taxon>Sphingomonadaceae</taxon>
        <taxon>Sphingomonas</taxon>
    </lineage>
</organism>
<dbReference type="Pfam" id="PF07715">
    <property type="entry name" value="Plug"/>
    <property type="match status" value="1"/>
</dbReference>
<comment type="similarity">
    <text evidence="7">Belongs to the TonB-dependent receptor family.</text>
</comment>
<protein>
    <submittedName>
        <fullName evidence="10">TonB-dependent receptor</fullName>
    </submittedName>
</protein>
<feature type="chain" id="PRO_5031098484" evidence="8">
    <location>
        <begin position="26"/>
        <end position="1126"/>
    </location>
</feature>
<evidence type="ECO:0000256" key="1">
    <source>
        <dbReference type="ARBA" id="ARBA00004442"/>
    </source>
</evidence>
<accession>A0A7Y9FKU8</accession>
<keyword evidence="6" id="KW-0998">Cell outer membrane</keyword>
<dbReference type="SUPFAM" id="SSF56935">
    <property type="entry name" value="Porins"/>
    <property type="match status" value="1"/>
</dbReference>
<dbReference type="InterPro" id="IPR000531">
    <property type="entry name" value="Beta-barrel_TonB"/>
</dbReference>
<keyword evidence="2" id="KW-0813">Transport</keyword>
<dbReference type="GO" id="GO:0009279">
    <property type="term" value="C:cell outer membrane"/>
    <property type="evidence" value="ECO:0007669"/>
    <property type="project" value="UniProtKB-SubCell"/>
</dbReference>
<keyword evidence="8" id="KW-0732">Signal</keyword>
<dbReference type="GO" id="GO:0006826">
    <property type="term" value="P:iron ion transport"/>
    <property type="evidence" value="ECO:0007669"/>
    <property type="project" value="UniProtKB-KW"/>
</dbReference>